<keyword evidence="5" id="KW-1133">Transmembrane helix</keyword>
<dbReference type="GO" id="GO:0044096">
    <property type="term" value="C:type IV pilus"/>
    <property type="evidence" value="ECO:0007669"/>
    <property type="project" value="TreeGrafter"/>
</dbReference>
<keyword evidence="5" id="KW-0472">Membrane</keyword>
<dbReference type="SUPFAM" id="SSF54523">
    <property type="entry name" value="Pili subunits"/>
    <property type="match status" value="1"/>
</dbReference>
<dbReference type="EMBL" id="JABEVQ010000003">
    <property type="protein sequence ID" value="NWN91358.1"/>
    <property type="molecule type" value="Genomic_DNA"/>
</dbReference>
<reference evidence="6 7" key="1">
    <citation type="submission" date="2020-03" db="EMBL/GenBank/DDBJ databases">
        <title>Metagenomic, metatranscriptomic, and metabolomic analyses revealed the key microbes and metabolic features during the fermentation of ganjang, Korean traditional soy sauce.</title>
        <authorList>
            <person name="Chun B.H."/>
            <person name="Jeon C.O."/>
        </authorList>
    </citation>
    <scope>NUCLEOTIDE SEQUENCE [LARGE SCALE GENOMIC DNA]</scope>
    <source>
        <strain evidence="6 7">KG14</strain>
    </source>
</reference>
<keyword evidence="4" id="KW-0281">Fimbrium</keyword>
<proteinExistence type="inferred from homology"/>
<evidence type="ECO:0000256" key="4">
    <source>
        <dbReference type="RuleBase" id="RU000389"/>
    </source>
</evidence>
<dbReference type="PANTHER" id="PTHR30093">
    <property type="entry name" value="GENERAL SECRETION PATHWAY PROTEIN G"/>
    <property type="match status" value="1"/>
</dbReference>
<evidence type="ECO:0000256" key="3">
    <source>
        <dbReference type="ARBA" id="ARBA00029638"/>
    </source>
</evidence>
<dbReference type="Proteomes" id="UP000536442">
    <property type="component" value="Unassembled WGS sequence"/>
</dbReference>
<dbReference type="GO" id="GO:0007155">
    <property type="term" value="P:cell adhesion"/>
    <property type="evidence" value="ECO:0007669"/>
    <property type="project" value="InterPro"/>
</dbReference>
<dbReference type="Pfam" id="PF07963">
    <property type="entry name" value="N_methyl"/>
    <property type="match status" value="1"/>
</dbReference>
<dbReference type="InterPro" id="IPR045584">
    <property type="entry name" value="Pilin-like"/>
</dbReference>
<dbReference type="GO" id="GO:0043107">
    <property type="term" value="P:type IV pilus-dependent motility"/>
    <property type="evidence" value="ECO:0007669"/>
    <property type="project" value="TreeGrafter"/>
</dbReference>
<dbReference type="Pfam" id="PF00114">
    <property type="entry name" value="Pilin"/>
    <property type="match status" value="1"/>
</dbReference>
<keyword evidence="7" id="KW-1185">Reference proteome</keyword>
<feature type="transmembrane region" description="Helical" evidence="5">
    <location>
        <begin position="7"/>
        <end position="28"/>
    </location>
</feature>
<dbReference type="PANTHER" id="PTHR30093:SF34">
    <property type="entry name" value="PREPILIN PEPTIDASE-DEPENDENT PROTEIN D"/>
    <property type="match status" value="1"/>
</dbReference>
<dbReference type="AlphaFoldDB" id="A0A851HZK0"/>
<evidence type="ECO:0000256" key="1">
    <source>
        <dbReference type="ARBA" id="ARBA00005233"/>
    </source>
</evidence>
<protein>
    <recommendedName>
        <fullName evidence="3">Pilin</fullName>
    </recommendedName>
</protein>
<keyword evidence="5" id="KW-0812">Transmembrane</keyword>
<dbReference type="NCBIfam" id="TIGR02532">
    <property type="entry name" value="IV_pilin_GFxxxE"/>
    <property type="match status" value="1"/>
</dbReference>
<evidence type="ECO:0000313" key="7">
    <source>
        <dbReference type="Proteomes" id="UP000536442"/>
    </source>
</evidence>
<name>A0A851HZK0_9GAMM</name>
<evidence type="ECO:0000313" key="6">
    <source>
        <dbReference type="EMBL" id="NWN91358.1"/>
    </source>
</evidence>
<comment type="similarity">
    <text evidence="1 4">Belongs to the N-Me-Phe pilin family.</text>
</comment>
<evidence type="ECO:0000256" key="5">
    <source>
        <dbReference type="SAM" id="Phobius"/>
    </source>
</evidence>
<evidence type="ECO:0000256" key="2">
    <source>
        <dbReference type="ARBA" id="ARBA00022481"/>
    </source>
</evidence>
<gene>
    <name evidence="6" type="ORF">HLV39_07600</name>
</gene>
<comment type="caution">
    <text evidence="6">The sequence shown here is derived from an EMBL/GenBank/DDBJ whole genome shotgun (WGS) entry which is preliminary data.</text>
</comment>
<dbReference type="InterPro" id="IPR001082">
    <property type="entry name" value="Pilin"/>
</dbReference>
<organism evidence="6 7">
    <name type="scientific">Marinobacter adhaerens</name>
    <dbReference type="NCBI Taxonomy" id="1033846"/>
    <lineage>
        <taxon>Bacteria</taxon>
        <taxon>Pseudomonadati</taxon>
        <taxon>Pseudomonadota</taxon>
        <taxon>Gammaproteobacteria</taxon>
        <taxon>Pseudomonadales</taxon>
        <taxon>Marinobacteraceae</taxon>
        <taxon>Marinobacter</taxon>
    </lineage>
</organism>
<accession>A0A851HZK0</accession>
<dbReference type="PROSITE" id="PS00409">
    <property type="entry name" value="PROKAR_NTER_METHYL"/>
    <property type="match status" value="1"/>
</dbReference>
<keyword evidence="2" id="KW-0488">Methylation</keyword>
<dbReference type="InterPro" id="IPR012902">
    <property type="entry name" value="N_methyl_site"/>
</dbReference>
<sequence>MKNGQQGFTLIELMIVVAIIGILAAIAIPQYQDYVARSQAASAYSTISSARTAYEENILRGVEPSLTSSNKGFIGIVAGASDLGTIELKGDNSDEGIKFDFGSTAASTLNTKYIEIQRDTNGSYKCVTNIPENYWPRGCSDS</sequence>
<dbReference type="Gene3D" id="3.30.700.10">
    <property type="entry name" value="Glycoprotein, Type 4 Pilin"/>
    <property type="match status" value="1"/>
</dbReference>